<dbReference type="Ensembl" id="ENSAMET00000027785.1">
    <property type="protein sequence ID" value="ENSAMEP00000030683.1"/>
    <property type="gene ID" value="ENSAMEG00000028093.1"/>
</dbReference>
<reference evidence="1" key="2">
    <citation type="submission" date="2025-08" db="UniProtKB">
        <authorList>
            <consortium name="Ensembl"/>
        </authorList>
    </citation>
    <scope>IDENTIFICATION</scope>
</reference>
<evidence type="ECO:0000313" key="1">
    <source>
        <dbReference type="Ensembl" id="ENSAMEP00000030683.1"/>
    </source>
</evidence>
<keyword evidence="2" id="KW-1185">Reference proteome</keyword>
<name>A0A7N5JUY4_AILME</name>
<organism evidence="1 2">
    <name type="scientific">Ailuropoda melanoleuca</name>
    <name type="common">Giant panda</name>
    <dbReference type="NCBI Taxonomy" id="9646"/>
    <lineage>
        <taxon>Eukaryota</taxon>
        <taxon>Metazoa</taxon>
        <taxon>Chordata</taxon>
        <taxon>Craniata</taxon>
        <taxon>Vertebrata</taxon>
        <taxon>Euteleostomi</taxon>
        <taxon>Mammalia</taxon>
        <taxon>Eutheria</taxon>
        <taxon>Laurasiatheria</taxon>
        <taxon>Carnivora</taxon>
        <taxon>Caniformia</taxon>
        <taxon>Ursidae</taxon>
        <taxon>Ailuropoda</taxon>
    </lineage>
</organism>
<sequence>IPRFLYPLSINEHLSCFHILAIVNNATMNMRVQVSFQVRDFVFFGYLQPS</sequence>
<evidence type="ECO:0000313" key="2">
    <source>
        <dbReference type="Proteomes" id="UP000008912"/>
    </source>
</evidence>
<reference evidence="1" key="3">
    <citation type="submission" date="2025-09" db="UniProtKB">
        <authorList>
            <consortium name="Ensembl"/>
        </authorList>
    </citation>
    <scope>IDENTIFICATION</scope>
</reference>
<protein>
    <submittedName>
        <fullName evidence="1">Uncharacterized protein</fullName>
    </submittedName>
</protein>
<dbReference type="InParanoid" id="A0A7N5JUY4"/>
<dbReference type="Proteomes" id="UP000008912">
    <property type="component" value="Unassembled WGS sequence"/>
</dbReference>
<dbReference type="AlphaFoldDB" id="A0A7N5JUY4"/>
<accession>A0A7N5JUY4</accession>
<reference evidence="1 2" key="1">
    <citation type="journal article" date="2010" name="Nature">
        <title>The sequence and de novo assembly of the giant panda genome.</title>
        <authorList>
            <person name="Li R."/>
            <person name="Fan W."/>
            <person name="Tian G."/>
            <person name="Zhu H."/>
            <person name="He L."/>
            <person name="Cai J."/>
            <person name="Huang Q."/>
            <person name="Cai Q."/>
            <person name="Li B."/>
            <person name="Bai Y."/>
            <person name="Zhang Z."/>
            <person name="Zhang Y."/>
            <person name="Wang W."/>
            <person name="Li J."/>
            <person name="Wei F."/>
            <person name="Li H."/>
            <person name="Jian M."/>
            <person name="Li J."/>
            <person name="Zhang Z."/>
            <person name="Nielsen R."/>
            <person name="Li D."/>
            <person name="Gu W."/>
            <person name="Yang Z."/>
            <person name="Xuan Z."/>
            <person name="Ryder O.A."/>
            <person name="Leung F.C."/>
            <person name="Zhou Y."/>
            <person name="Cao J."/>
            <person name="Sun X."/>
            <person name="Fu Y."/>
            <person name="Fang X."/>
            <person name="Guo X."/>
            <person name="Wang B."/>
            <person name="Hou R."/>
            <person name="Shen F."/>
            <person name="Mu B."/>
            <person name="Ni P."/>
            <person name="Lin R."/>
            <person name="Qian W."/>
            <person name="Wang G."/>
            <person name="Yu C."/>
            <person name="Nie W."/>
            <person name="Wang J."/>
            <person name="Wu Z."/>
            <person name="Liang H."/>
            <person name="Min J."/>
            <person name="Wu Q."/>
            <person name="Cheng S."/>
            <person name="Ruan J."/>
            <person name="Wang M."/>
            <person name="Shi Z."/>
            <person name="Wen M."/>
            <person name="Liu B."/>
            <person name="Ren X."/>
            <person name="Zheng H."/>
            <person name="Dong D."/>
            <person name="Cook K."/>
            <person name="Shan G."/>
            <person name="Zhang H."/>
            <person name="Kosiol C."/>
            <person name="Xie X."/>
            <person name="Lu Z."/>
            <person name="Zheng H."/>
            <person name="Li Y."/>
            <person name="Steiner C.C."/>
            <person name="Lam T.T."/>
            <person name="Lin S."/>
            <person name="Zhang Q."/>
            <person name="Li G."/>
            <person name="Tian J."/>
            <person name="Gong T."/>
            <person name="Liu H."/>
            <person name="Zhang D."/>
            <person name="Fang L."/>
            <person name="Ye C."/>
            <person name="Zhang J."/>
            <person name="Hu W."/>
            <person name="Xu A."/>
            <person name="Ren Y."/>
            <person name="Zhang G."/>
            <person name="Bruford M.W."/>
            <person name="Li Q."/>
            <person name="Ma L."/>
            <person name="Guo Y."/>
            <person name="An N."/>
            <person name="Hu Y."/>
            <person name="Zheng Y."/>
            <person name="Shi Y."/>
            <person name="Li Z."/>
            <person name="Liu Q."/>
            <person name="Chen Y."/>
            <person name="Zhao J."/>
            <person name="Qu N."/>
            <person name="Zhao S."/>
            <person name="Tian F."/>
            <person name="Wang X."/>
            <person name="Wang H."/>
            <person name="Xu L."/>
            <person name="Liu X."/>
            <person name="Vinar T."/>
            <person name="Wang Y."/>
            <person name="Lam T.W."/>
            <person name="Yiu S.M."/>
            <person name="Liu S."/>
            <person name="Zhang H."/>
            <person name="Li D."/>
            <person name="Huang Y."/>
            <person name="Wang X."/>
            <person name="Yang G."/>
            <person name="Jiang Z."/>
            <person name="Wang J."/>
            <person name="Qin N."/>
            <person name="Li L."/>
            <person name="Li J."/>
            <person name="Bolund L."/>
            <person name="Kristiansen K."/>
            <person name="Wong G.K."/>
            <person name="Olson M."/>
            <person name="Zhang X."/>
            <person name="Li S."/>
            <person name="Yang H."/>
            <person name="Wang J."/>
            <person name="Wang J."/>
        </authorList>
    </citation>
    <scope>NUCLEOTIDE SEQUENCE [LARGE SCALE GENOMIC DNA]</scope>
</reference>
<proteinExistence type="predicted"/>